<accession>A0A8J3DWA4</accession>
<dbReference type="AlphaFoldDB" id="A0A8J3DWA4"/>
<protein>
    <submittedName>
        <fullName evidence="1">Uncharacterized protein</fullName>
    </submittedName>
</protein>
<evidence type="ECO:0000313" key="1">
    <source>
        <dbReference type="EMBL" id="GGE43303.1"/>
    </source>
</evidence>
<comment type="caution">
    <text evidence="1">The sequence shown here is derived from an EMBL/GenBank/DDBJ whole genome shotgun (WGS) entry which is preliminary data.</text>
</comment>
<proteinExistence type="predicted"/>
<gene>
    <name evidence="1" type="ORF">GCM10007276_20720</name>
</gene>
<keyword evidence="2" id="KW-1185">Reference proteome</keyword>
<reference evidence="1" key="2">
    <citation type="submission" date="2020-09" db="EMBL/GenBank/DDBJ databases">
        <authorList>
            <person name="Sun Q."/>
            <person name="Sedlacek I."/>
        </authorList>
    </citation>
    <scope>NUCLEOTIDE SEQUENCE</scope>
    <source>
        <strain evidence="1">CCM 7684</strain>
    </source>
</reference>
<dbReference type="EMBL" id="BMCP01000002">
    <property type="protein sequence ID" value="GGE43303.1"/>
    <property type="molecule type" value="Genomic_DNA"/>
</dbReference>
<dbReference type="Proteomes" id="UP000602745">
    <property type="component" value="Unassembled WGS sequence"/>
</dbReference>
<reference evidence="1" key="1">
    <citation type="journal article" date="2014" name="Int. J. Syst. Evol. Microbiol.">
        <title>Complete genome sequence of Corynebacterium casei LMG S-19264T (=DSM 44701T), isolated from a smear-ripened cheese.</title>
        <authorList>
            <consortium name="US DOE Joint Genome Institute (JGI-PGF)"/>
            <person name="Walter F."/>
            <person name="Albersmeier A."/>
            <person name="Kalinowski J."/>
            <person name="Ruckert C."/>
        </authorList>
    </citation>
    <scope>NUCLEOTIDE SEQUENCE</scope>
    <source>
        <strain evidence="1">CCM 7684</strain>
    </source>
</reference>
<name>A0A8J3DWA4_9RHOB</name>
<organism evidence="1 2">
    <name type="scientific">Agaricicola taiwanensis</name>
    <dbReference type="NCBI Taxonomy" id="591372"/>
    <lineage>
        <taxon>Bacteria</taxon>
        <taxon>Pseudomonadati</taxon>
        <taxon>Pseudomonadota</taxon>
        <taxon>Alphaproteobacteria</taxon>
        <taxon>Rhodobacterales</taxon>
        <taxon>Paracoccaceae</taxon>
        <taxon>Agaricicola</taxon>
    </lineage>
</organism>
<evidence type="ECO:0000313" key="2">
    <source>
        <dbReference type="Proteomes" id="UP000602745"/>
    </source>
</evidence>
<sequence length="110" mass="12449">MFDGLRRREQRGIQHFLVVYILGDMFGFLDDAVDGFAIHAFGLFANHGEYLLKALNVGTCLPQMFLKSSLEFRAGGFFSHGGQVLLDLLLGVIDIFELVLEEVFHAFYVF</sequence>